<feature type="coiled-coil region" evidence="6">
    <location>
        <begin position="111"/>
        <end position="138"/>
    </location>
</feature>
<feature type="compositionally biased region" description="Basic and acidic residues" evidence="7">
    <location>
        <begin position="1"/>
        <end position="10"/>
    </location>
</feature>
<feature type="domain" description="C2H2-type" evidence="8">
    <location>
        <begin position="423"/>
        <end position="448"/>
    </location>
</feature>
<evidence type="ECO:0000256" key="4">
    <source>
        <dbReference type="ARBA" id="ARBA00022833"/>
    </source>
</evidence>
<evidence type="ECO:0000256" key="3">
    <source>
        <dbReference type="ARBA" id="ARBA00022771"/>
    </source>
</evidence>
<dbReference type="Proteomes" id="UP000324585">
    <property type="component" value="Unassembled WGS sequence"/>
</dbReference>
<organism evidence="9 10">
    <name type="scientific">Porphyridium purpureum</name>
    <name type="common">Red alga</name>
    <name type="synonym">Porphyridium cruentum</name>
    <dbReference type="NCBI Taxonomy" id="35688"/>
    <lineage>
        <taxon>Eukaryota</taxon>
        <taxon>Rhodophyta</taxon>
        <taxon>Bangiophyceae</taxon>
        <taxon>Porphyridiales</taxon>
        <taxon>Porphyridiaceae</taxon>
        <taxon>Porphyridium</taxon>
    </lineage>
</organism>
<dbReference type="PANTHER" id="PTHR23235:SF120">
    <property type="entry name" value="KRUPPEL-LIKE FACTOR 15"/>
    <property type="match status" value="1"/>
</dbReference>
<dbReference type="OrthoDB" id="5693at2759"/>
<evidence type="ECO:0000256" key="6">
    <source>
        <dbReference type="SAM" id="Coils"/>
    </source>
</evidence>
<keyword evidence="10" id="KW-1185">Reference proteome</keyword>
<evidence type="ECO:0000259" key="8">
    <source>
        <dbReference type="PROSITE" id="PS50157"/>
    </source>
</evidence>
<dbReference type="PANTHER" id="PTHR23235">
    <property type="entry name" value="KRUEPPEL-LIKE TRANSCRIPTION FACTOR"/>
    <property type="match status" value="1"/>
</dbReference>
<keyword evidence="3 5" id="KW-0863">Zinc-finger</keyword>
<evidence type="ECO:0000256" key="2">
    <source>
        <dbReference type="ARBA" id="ARBA00022737"/>
    </source>
</evidence>
<feature type="region of interest" description="Disordered" evidence="7">
    <location>
        <begin position="1"/>
        <end position="48"/>
    </location>
</feature>
<dbReference type="FunFam" id="3.30.160.60:FF:000100">
    <property type="entry name" value="Zinc finger 45-like"/>
    <property type="match status" value="1"/>
</dbReference>
<dbReference type="InterPro" id="IPR013087">
    <property type="entry name" value="Znf_C2H2_type"/>
</dbReference>
<evidence type="ECO:0000313" key="10">
    <source>
        <dbReference type="Proteomes" id="UP000324585"/>
    </source>
</evidence>
<protein>
    <submittedName>
        <fullName evidence="9">Zinc finger protein</fullName>
    </submittedName>
</protein>
<dbReference type="InterPro" id="IPR036236">
    <property type="entry name" value="Znf_C2H2_sf"/>
</dbReference>
<proteinExistence type="predicted"/>
<dbReference type="SUPFAM" id="SSF57667">
    <property type="entry name" value="beta-beta-alpha zinc fingers"/>
    <property type="match status" value="2"/>
</dbReference>
<evidence type="ECO:0000313" key="9">
    <source>
        <dbReference type="EMBL" id="KAA8494981.1"/>
    </source>
</evidence>
<dbReference type="PROSITE" id="PS50157">
    <property type="entry name" value="ZINC_FINGER_C2H2_2"/>
    <property type="match status" value="3"/>
</dbReference>
<name>A0A5J4YTZ3_PORPP</name>
<dbReference type="SMART" id="SM00355">
    <property type="entry name" value="ZnF_C2H2"/>
    <property type="match status" value="3"/>
</dbReference>
<dbReference type="EMBL" id="VRMN01000004">
    <property type="protein sequence ID" value="KAA8494981.1"/>
    <property type="molecule type" value="Genomic_DNA"/>
</dbReference>
<gene>
    <name evidence="9" type="ORF">FVE85_3222</name>
</gene>
<dbReference type="GO" id="GO:0000978">
    <property type="term" value="F:RNA polymerase II cis-regulatory region sequence-specific DNA binding"/>
    <property type="evidence" value="ECO:0007669"/>
    <property type="project" value="TreeGrafter"/>
</dbReference>
<feature type="domain" description="C2H2-type" evidence="8">
    <location>
        <begin position="394"/>
        <end position="422"/>
    </location>
</feature>
<reference evidence="10" key="1">
    <citation type="journal article" date="2019" name="Nat. Commun.">
        <title>Expansion of phycobilisome linker gene families in mesophilic red algae.</title>
        <authorList>
            <person name="Lee J."/>
            <person name="Kim D."/>
            <person name="Bhattacharya D."/>
            <person name="Yoon H.S."/>
        </authorList>
    </citation>
    <scope>NUCLEOTIDE SEQUENCE [LARGE SCALE GENOMIC DNA]</scope>
    <source>
        <strain evidence="10">CCMP 1328</strain>
    </source>
</reference>
<keyword evidence="1" id="KW-0479">Metal-binding</keyword>
<dbReference type="Gene3D" id="3.30.160.60">
    <property type="entry name" value="Classic Zinc Finger"/>
    <property type="match status" value="3"/>
</dbReference>
<dbReference type="AlphaFoldDB" id="A0A5J4YTZ3"/>
<dbReference type="GO" id="GO:0000981">
    <property type="term" value="F:DNA-binding transcription factor activity, RNA polymerase II-specific"/>
    <property type="evidence" value="ECO:0007669"/>
    <property type="project" value="TreeGrafter"/>
</dbReference>
<evidence type="ECO:0000256" key="7">
    <source>
        <dbReference type="SAM" id="MobiDB-lite"/>
    </source>
</evidence>
<comment type="caution">
    <text evidence="9">The sequence shown here is derived from an EMBL/GenBank/DDBJ whole genome shotgun (WGS) entry which is preliminary data.</text>
</comment>
<feature type="domain" description="C2H2-type" evidence="8">
    <location>
        <begin position="365"/>
        <end position="393"/>
    </location>
</feature>
<dbReference type="Pfam" id="PF00096">
    <property type="entry name" value="zf-C2H2"/>
    <property type="match status" value="2"/>
</dbReference>
<dbReference type="GO" id="GO:0008270">
    <property type="term" value="F:zinc ion binding"/>
    <property type="evidence" value="ECO:0007669"/>
    <property type="project" value="UniProtKB-KW"/>
</dbReference>
<keyword evidence="2" id="KW-0677">Repeat</keyword>
<accession>A0A5J4YTZ3</accession>
<sequence length="448" mass="49828">MQAQRHDEPHSGALPPLWTLSLGGNGVNDVRPPQDHFMRSASPQQQSFMPPLESATMARRPPYLDISDAQPRRLHAQGNMYPRFEPGNMAPISSPRQLALEQKQQQLHMQYQLLQQQQELLQVQAQQYRQQQQQQQQQHILPSTPQRFSTEAVSDADAADMWSRRSVYATAHGQGQPPFPNAFAGQARQSCPGALPLSNFDSDHFYHSRVLNARAPAAVAFTPTGVRTDEWTPPSHESVVTVSNVKLPAGRPVPRALDVQKLQQPYNRNAFWGVVMGESSSVGESPRVHRYSESLADSTSRSTVLSTEDSVFEGSKAAPKQARARGRGVTHSPLAVAAEGLALLGQTPETRSPRQLDALGIRRPFQCGMCSVGFFQKSALKSHIRVVHNKERPFACSQCDVTFGHKGDLNRHKLVKHENQRPYACAVCQSAFGRKSVLKRHMEKVHKA</sequence>
<dbReference type="FunFam" id="3.30.160.60:FF:000446">
    <property type="entry name" value="Zinc finger protein"/>
    <property type="match status" value="1"/>
</dbReference>
<dbReference type="PROSITE" id="PS00028">
    <property type="entry name" value="ZINC_FINGER_C2H2_1"/>
    <property type="match status" value="3"/>
</dbReference>
<evidence type="ECO:0000256" key="1">
    <source>
        <dbReference type="ARBA" id="ARBA00022723"/>
    </source>
</evidence>
<keyword evidence="6" id="KW-0175">Coiled coil</keyword>
<keyword evidence="4" id="KW-0862">Zinc</keyword>
<evidence type="ECO:0000256" key="5">
    <source>
        <dbReference type="PROSITE-ProRule" id="PRU00042"/>
    </source>
</evidence>